<reference evidence="1" key="1">
    <citation type="submission" date="2019-02" db="EMBL/GenBank/DDBJ databases">
        <authorList>
            <person name="Gruber-Vodicka R. H."/>
            <person name="Seah K. B. B."/>
        </authorList>
    </citation>
    <scope>NUCLEOTIDE SEQUENCE</scope>
    <source>
        <strain evidence="1">BECK_S313</strain>
    </source>
</reference>
<name>A0A450WXM1_9GAMM</name>
<evidence type="ECO:0000313" key="1">
    <source>
        <dbReference type="EMBL" id="VFK21778.1"/>
    </source>
</evidence>
<dbReference type="EMBL" id="CAADFK010000274">
    <property type="protein sequence ID" value="VFK21778.1"/>
    <property type="molecule type" value="Genomic_DNA"/>
</dbReference>
<proteinExistence type="predicted"/>
<organism evidence="1">
    <name type="scientific">Candidatus Kentrum sp. LPFa</name>
    <dbReference type="NCBI Taxonomy" id="2126335"/>
    <lineage>
        <taxon>Bacteria</taxon>
        <taxon>Pseudomonadati</taxon>
        <taxon>Pseudomonadota</taxon>
        <taxon>Gammaproteobacteria</taxon>
        <taxon>Candidatus Kentrum</taxon>
    </lineage>
</organism>
<accession>A0A450WXM1</accession>
<protein>
    <submittedName>
        <fullName evidence="1">Uncharacterized protein</fullName>
    </submittedName>
</protein>
<gene>
    <name evidence="1" type="ORF">BECKLPF1236B_GA0070989_12741</name>
</gene>
<dbReference type="AlphaFoldDB" id="A0A450WXM1"/>
<sequence length="39" mass="4222">MGWPKGLEQMVQSGLFATIALLIDWRLGVEAIAAHTIAL</sequence>